<name>A0A518DQ21_9BACT</name>
<dbReference type="RefSeq" id="WP_145051397.1">
    <property type="nucleotide sequence ID" value="NZ_CP036433.1"/>
</dbReference>
<evidence type="ECO:0000313" key="2">
    <source>
        <dbReference type="Proteomes" id="UP000317648"/>
    </source>
</evidence>
<dbReference type="KEGG" id="lcre:Pla8534_16890"/>
<dbReference type="Proteomes" id="UP000317648">
    <property type="component" value="Chromosome"/>
</dbReference>
<accession>A0A518DQ21</accession>
<dbReference type="OrthoDB" id="9918809at2"/>
<proteinExistence type="predicted"/>
<keyword evidence="2" id="KW-1185">Reference proteome</keyword>
<dbReference type="AlphaFoldDB" id="A0A518DQ21"/>
<dbReference type="EMBL" id="CP036433">
    <property type="protein sequence ID" value="QDU93904.1"/>
    <property type="molecule type" value="Genomic_DNA"/>
</dbReference>
<reference evidence="1 2" key="1">
    <citation type="submission" date="2019-02" db="EMBL/GenBank/DDBJ databases">
        <title>Deep-cultivation of Planctomycetes and their phenomic and genomic characterization uncovers novel biology.</title>
        <authorList>
            <person name="Wiegand S."/>
            <person name="Jogler M."/>
            <person name="Boedeker C."/>
            <person name="Pinto D."/>
            <person name="Vollmers J."/>
            <person name="Rivas-Marin E."/>
            <person name="Kohn T."/>
            <person name="Peeters S.H."/>
            <person name="Heuer A."/>
            <person name="Rast P."/>
            <person name="Oberbeckmann S."/>
            <person name="Bunk B."/>
            <person name="Jeske O."/>
            <person name="Meyerdierks A."/>
            <person name="Storesund J.E."/>
            <person name="Kallscheuer N."/>
            <person name="Luecker S."/>
            <person name="Lage O.M."/>
            <person name="Pohl T."/>
            <person name="Merkel B.J."/>
            <person name="Hornburger P."/>
            <person name="Mueller R.-W."/>
            <person name="Bruemmer F."/>
            <person name="Labrenz M."/>
            <person name="Spormann A.M."/>
            <person name="Op den Camp H."/>
            <person name="Overmann J."/>
            <person name="Amann R."/>
            <person name="Jetten M.S.M."/>
            <person name="Mascher T."/>
            <person name="Medema M.H."/>
            <person name="Devos D.P."/>
            <person name="Kaster A.-K."/>
            <person name="Ovreas L."/>
            <person name="Rohde M."/>
            <person name="Galperin M.Y."/>
            <person name="Jogler C."/>
        </authorList>
    </citation>
    <scope>NUCLEOTIDE SEQUENCE [LARGE SCALE GENOMIC DNA]</scope>
    <source>
        <strain evidence="1 2">Pla85_3_4</strain>
    </source>
</reference>
<gene>
    <name evidence="1" type="ORF">Pla8534_16890</name>
</gene>
<protein>
    <submittedName>
        <fullName evidence="1">Uncharacterized protein</fullName>
    </submittedName>
</protein>
<organism evidence="1 2">
    <name type="scientific">Lignipirellula cremea</name>
    <dbReference type="NCBI Taxonomy" id="2528010"/>
    <lineage>
        <taxon>Bacteria</taxon>
        <taxon>Pseudomonadati</taxon>
        <taxon>Planctomycetota</taxon>
        <taxon>Planctomycetia</taxon>
        <taxon>Pirellulales</taxon>
        <taxon>Pirellulaceae</taxon>
        <taxon>Lignipirellula</taxon>
    </lineage>
</organism>
<evidence type="ECO:0000313" key="1">
    <source>
        <dbReference type="EMBL" id="QDU93904.1"/>
    </source>
</evidence>
<sequence>MKPTAAHSFPDAEVVAWRLSDALLELEVSDVFFDGFSHGHAKMIFPLARPVTAMSYDHNSNQWIEETAIERLKDICEFHHKMERLYSLKGFGAESGKWLAVSVISNEAEIKW</sequence>